<dbReference type="Proteomes" id="UP001181533">
    <property type="component" value="Unassembled WGS sequence"/>
</dbReference>
<reference evidence="3 5" key="3">
    <citation type="submission" date="2020-05" db="EMBL/GenBank/DDBJ databases">
        <title>FDA dAtabase for Regulatory Grade micrObial Sequences (FDA-ARGOS): Supporting development and validation of Infectious Disease Dx tests.</title>
        <authorList>
            <person name="Nelson B."/>
            <person name="Plummer A."/>
            <person name="Tallon L."/>
            <person name="Sadzewicz L."/>
            <person name="Zhao X."/>
            <person name="Vavikolanu K."/>
            <person name="Mehta A."/>
            <person name="Aluvathingal J."/>
            <person name="Nadendla S."/>
            <person name="Myers T."/>
            <person name="Yan Y."/>
            <person name="Sichtig H."/>
        </authorList>
    </citation>
    <scope>NUCLEOTIDE SEQUENCE [LARGE SCALE GENOMIC DNA]</scope>
    <source>
        <strain evidence="3 5">FDAARGOS_795</strain>
        <plasmid evidence="3 5">unnamed3</plasmid>
    </source>
</reference>
<reference evidence="2" key="2">
    <citation type="submission" date="2019-07" db="EMBL/GenBank/DDBJ databases">
        <title>Phylogenomic Reclassification of ATCC Bacillus Strains and Various Taxa within the Genus Bacillus.</title>
        <authorList>
            <person name="Riojas M.A."/>
            <person name="Frank A.M."/>
            <person name="Fenn S.L."/>
            <person name="King S.P."/>
            <person name="Brower S.M."/>
            <person name="Hazbon M.H."/>
        </authorList>
    </citation>
    <scope>NUCLEOTIDE SEQUENCE</scope>
    <source>
        <strain evidence="2">ATCC 35646</strain>
    </source>
</reference>
<dbReference type="Proteomes" id="UP000031876">
    <property type="component" value="Plasmid 2"/>
</dbReference>
<dbReference type="RefSeq" id="WP_000454231.1">
    <property type="nucleotide sequence ID" value="NZ_CP009334.1"/>
</dbReference>
<organism evidence="3 5">
    <name type="scientific">Bacillus thuringiensis</name>
    <dbReference type="NCBI Taxonomy" id="1428"/>
    <lineage>
        <taxon>Bacteria</taxon>
        <taxon>Bacillati</taxon>
        <taxon>Bacillota</taxon>
        <taxon>Bacilli</taxon>
        <taxon>Bacillales</taxon>
        <taxon>Bacillaceae</taxon>
        <taxon>Bacillus</taxon>
        <taxon>Bacillus cereus group</taxon>
    </lineage>
</organism>
<reference evidence="1 4" key="1">
    <citation type="journal article" date="2015" name="Genome Announc.">
        <title>Complete genome sequences for 35 biothreat assay-relevant bacillus species.</title>
        <authorList>
            <person name="Johnson S.L."/>
            <person name="Daligault H.E."/>
            <person name="Davenport K.W."/>
            <person name="Jaissle J."/>
            <person name="Frey K.G."/>
            <person name="Ladner J.T."/>
            <person name="Broomall S.M."/>
            <person name="Bishop-Lilly K.A."/>
            <person name="Bruce D.C."/>
            <person name="Gibbons H.S."/>
            <person name="Coyne S.R."/>
            <person name="Lo C.C."/>
            <person name="Meincke L."/>
            <person name="Munk A.C."/>
            <person name="Koroleva G.I."/>
            <person name="Rosenzweig C.N."/>
            <person name="Palacios G.F."/>
            <person name="Redden C.L."/>
            <person name="Minogue T.D."/>
            <person name="Chain P.S."/>
        </authorList>
    </citation>
    <scope>NUCLEOTIDE SEQUENCE [LARGE SCALE GENOMIC DNA]</scope>
    <source>
        <strain evidence="1 4">HD1011</strain>
        <plasmid evidence="1 4">2</plasmid>
    </source>
</reference>
<evidence type="ECO:0000313" key="4">
    <source>
        <dbReference type="Proteomes" id="UP000031876"/>
    </source>
</evidence>
<dbReference type="AlphaFoldDB" id="A0A0B5NQ60"/>
<accession>A0A0B5NQ60</accession>
<keyword evidence="3" id="KW-0614">Plasmid</keyword>
<geneLocation type="plasmid" evidence="3 5">
    <name>unnamed3</name>
</geneLocation>
<sequence length="175" mass="20123">MEVVELAVVEENLKPFAGVTVTGEWEEWHEEDENGVMVNKKCSNLTKDDWDNYSARLHNGRVFSTDGGKTWFVNENSGLPLDFPCELPSKPKKFVLSHTGLVEVSGKEASDFLRNGGKLWFEDMGSYLTFEHYYGEPKVFVTTEPFPMYEDEEPQRGQTMFALEKVQAKRWLREG</sequence>
<evidence type="ECO:0000313" key="3">
    <source>
        <dbReference type="EMBL" id="QKH22789.1"/>
    </source>
</evidence>
<dbReference type="EMBL" id="CP053979">
    <property type="protein sequence ID" value="QKH22789.1"/>
    <property type="molecule type" value="Genomic_DNA"/>
</dbReference>
<dbReference type="EMBL" id="CP009334">
    <property type="protein sequence ID" value="AJG74198.1"/>
    <property type="molecule type" value="Genomic_DNA"/>
</dbReference>
<proteinExistence type="predicted"/>
<dbReference type="KEGG" id="btw:BF38_5763"/>
<name>A0A0B5NQ60_BACTU</name>
<dbReference type="EMBL" id="VKQN01000001">
    <property type="protein sequence ID" value="MDR4174914.1"/>
    <property type="molecule type" value="Genomic_DNA"/>
</dbReference>
<evidence type="ECO:0000313" key="5">
    <source>
        <dbReference type="Proteomes" id="UP000501107"/>
    </source>
</evidence>
<dbReference type="Proteomes" id="UP000501107">
    <property type="component" value="Plasmid unnamed3"/>
</dbReference>
<geneLocation type="plasmid" evidence="1 4">
    <name>2</name>
</geneLocation>
<gene>
    <name evidence="1" type="ORF">BF38_5763</name>
    <name evidence="2" type="ORF">FO599_02045</name>
    <name evidence="3" type="ORF">FOC89_02040</name>
</gene>
<evidence type="ECO:0000313" key="1">
    <source>
        <dbReference type="EMBL" id="AJG74198.1"/>
    </source>
</evidence>
<evidence type="ECO:0000313" key="2">
    <source>
        <dbReference type="EMBL" id="MDR4174914.1"/>
    </source>
</evidence>
<protein>
    <submittedName>
        <fullName evidence="3">Uncharacterized protein</fullName>
    </submittedName>
</protein>